<dbReference type="GO" id="GO:0005886">
    <property type="term" value="C:plasma membrane"/>
    <property type="evidence" value="ECO:0007669"/>
    <property type="project" value="UniProtKB-SubCell"/>
</dbReference>
<evidence type="ECO:0000256" key="1">
    <source>
        <dbReference type="ARBA" id="ARBA00004651"/>
    </source>
</evidence>
<comment type="subcellular location">
    <subcellularLocation>
        <location evidence="1">Cell membrane</location>
        <topology evidence="1">Multi-pass membrane protein</topology>
    </subcellularLocation>
</comment>
<protein>
    <submittedName>
        <fullName evidence="11">L-asparagine permease</fullName>
    </submittedName>
</protein>
<evidence type="ECO:0000256" key="7">
    <source>
        <dbReference type="ARBA" id="ARBA00022989"/>
    </source>
</evidence>
<evidence type="ECO:0000313" key="12">
    <source>
        <dbReference type="Proteomes" id="UP000256269"/>
    </source>
</evidence>
<dbReference type="OrthoDB" id="5297508at2"/>
<comment type="caution">
    <text evidence="11">The sequence shown here is derived from an EMBL/GenBank/DDBJ whole genome shotgun (WGS) entry which is preliminary data.</text>
</comment>
<dbReference type="PANTHER" id="PTHR43495">
    <property type="entry name" value="GABA PERMEASE"/>
    <property type="match status" value="1"/>
</dbReference>
<feature type="transmembrane region" description="Helical" evidence="9">
    <location>
        <begin position="206"/>
        <end position="231"/>
    </location>
</feature>
<evidence type="ECO:0000256" key="8">
    <source>
        <dbReference type="ARBA" id="ARBA00023136"/>
    </source>
</evidence>
<evidence type="ECO:0000256" key="9">
    <source>
        <dbReference type="SAM" id="Phobius"/>
    </source>
</evidence>
<proteinExistence type="inferred from homology"/>
<feature type="transmembrane region" description="Helical" evidence="9">
    <location>
        <begin position="55"/>
        <end position="74"/>
    </location>
</feature>
<organism evidence="11 12">
    <name type="scientific">Kutzneria buriramensis</name>
    <dbReference type="NCBI Taxonomy" id="1045776"/>
    <lineage>
        <taxon>Bacteria</taxon>
        <taxon>Bacillati</taxon>
        <taxon>Actinomycetota</taxon>
        <taxon>Actinomycetes</taxon>
        <taxon>Pseudonocardiales</taxon>
        <taxon>Pseudonocardiaceae</taxon>
        <taxon>Kutzneria</taxon>
    </lineage>
</organism>
<dbReference type="PIRSF" id="PIRSF006060">
    <property type="entry name" value="AA_transporter"/>
    <property type="match status" value="1"/>
</dbReference>
<evidence type="ECO:0000256" key="5">
    <source>
        <dbReference type="ARBA" id="ARBA00022692"/>
    </source>
</evidence>
<feature type="transmembrane region" description="Helical" evidence="9">
    <location>
        <begin position="416"/>
        <end position="434"/>
    </location>
</feature>
<feature type="domain" description="Amino acid permease/ SLC12A" evidence="10">
    <location>
        <begin position="27"/>
        <end position="459"/>
    </location>
</feature>
<dbReference type="Proteomes" id="UP000256269">
    <property type="component" value="Unassembled WGS sequence"/>
</dbReference>
<evidence type="ECO:0000259" key="10">
    <source>
        <dbReference type="Pfam" id="PF00324"/>
    </source>
</evidence>
<feature type="transmembrane region" description="Helical" evidence="9">
    <location>
        <begin position="165"/>
        <end position="186"/>
    </location>
</feature>
<feature type="transmembrane region" description="Helical" evidence="9">
    <location>
        <begin position="294"/>
        <end position="315"/>
    </location>
</feature>
<dbReference type="AlphaFoldDB" id="A0A3E0G5N6"/>
<keyword evidence="6" id="KW-0029">Amino-acid transport</keyword>
<name>A0A3E0G5N6_9PSEU</name>
<dbReference type="PANTHER" id="PTHR43495:SF1">
    <property type="entry name" value="L-ASPARAGINE PERMEASE"/>
    <property type="match status" value="1"/>
</dbReference>
<keyword evidence="7 9" id="KW-1133">Transmembrane helix</keyword>
<accession>A0A3E0G5N6</accession>
<dbReference type="InterPro" id="IPR004841">
    <property type="entry name" value="AA-permease/SLC12A_dom"/>
</dbReference>
<evidence type="ECO:0000256" key="6">
    <source>
        <dbReference type="ARBA" id="ARBA00022970"/>
    </source>
</evidence>
<feature type="transmembrane region" description="Helical" evidence="9">
    <location>
        <begin position="29"/>
        <end position="49"/>
    </location>
</feature>
<gene>
    <name evidence="11" type="ORF">BCF44_14115</name>
</gene>
<dbReference type="PROSITE" id="PS00218">
    <property type="entry name" value="AMINO_ACID_PERMEASE_1"/>
    <property type="match status" value="1"/>
</dbReference>
<dbReference type="GO" id="GO:0006865">
    <property type="term" value="P:amino acid transport"/>
    <property type="evidence" value="ECO:0007669"/>
    <property type="project" value="UniProtKB-KW"/>
</dbReference>
<dbReference type="InterPro" id="IPR004840">
    <property type="entry name" value="Amino_acid_permease_CS"/>
</dbReference>
<dbReference type="Gene3D" id="1.20.1740.10">
    <property type="entry name" value="Amino acid/polyamine transporter I"/>
    <property type="match status" value="1"/>
</dbReference>
<feature type="transmembrane region" description="Helical" evidence="9">
    <location>
        <begin position="132"/>
        <end position="153"/>
    </location>
</feature>
<feature type="transmembrane region" description="Helical" evidence="9">
    <location>
        <begin position="252"/>
        <end position="274"/>
    </location>
</feature>
<feature type="transmembrane region" description="Helical" evidence="9">
    <location>
        <begin position="376"/>
        <end position="395"/>
    </location>
</feature>
<feature type="transmembrane region" description="Helical" evidence="9">
    <location>
        <begin position="440"/>
        <end position="457"/>
    </location>
</feature>
<keyword evidence="4" id="KW-1003">Cell membrane</keyword>
<dbReference type="RefSeq" id="WP_116182356.1">
    <property type="nucleotide sequence ID" value="NZ_CP144375.1"/>
</dbReference>
<dbReference type="GO" id="GO:0055085">
    <property type="term" value="P:transmembrane transport"/>
    <property type="evidence" value="ECO:0007669"/>
    <property type="project" value="InterPro"/>
</dbReference>
<comment type="similarity">
    <text evidence="2">Belongs to the amino acid-polyamine-organocation (APC) superfamily. Amino acid transporter (AAT) (TC 2.A.3.1) family.</text>
</comment>
<evidence type="ECO:0000256" key="3">
    <source>
        <dbReference type="ARBA" id="ARBA00022448"/>
    </source>
</evidence>
<dbReference type="FunFam" id="1.20.1740.10:FF:000001">
    <property type="entry name" value="Amino acid permease"/>
    <property type="match status" value="1"/>
</dbReference>
<keyword evidence="5 9" id="KW-0812">Transmembrane</keyword>
<keyword evidence="12" id="KW-1185">Reference proteome</keyword>
<dbReference type="EMBL" id="QUNO01000041">
    <property type="protein sequence ID" value="REH17898.1"/>
    <property type="molecule type" value="Genomic_DNA"/>
</dbReference>
<sequence>MSTSLDAAAENEETSDGYHKSLGNRQVRMIAIGGAIGVGLFLGAGGRLASAGPSLVLSYAVCGIAGFFVMRALAELVLYRPTSSSFVAYAREFIGPWAGFVTGWMYWLNWAGAGIAEITAVGYYMHKWLPQLPTWCTALAALALLTSVNLLSVKLFGELEFWFSVVKVTAIVAFLVVGVALVVNGVHLGSGGNQASVGNLVDHGGFFPTGIGLTLMTFQAVIFAYAGIELVGVAAGEAKSARTMIPKAVNSVLWRIGVFYVGSVLLLAMLLPWSAYSKGESPFVTVFSQLGVPAAGDVMNLIVLTAALSSANSGLYSTGRMLRALADKGEAPAFAGRMSKRKVPFGAIAVTGVVYLLGVVLNYVVPQDAFDVATEIASLGTLTTWAMLVISQMGLRRAALAGLIERPSYRMPGAPVTNWLTLGFLALVLVMMAFSGGSSMIAVCSIPVICLVLWLGWRTVRARRPAPRISG</sequence>
<feature type="transmembrane region" description="Helical" evidence="9">
    <location>
        <begin position="86"/>
        <end position="107"/>
    </location>
</feature>
<evidence type="ECO:0000256" key="2">
    <source>
        <dbReference type="ARBA" id="ARBA00008583"/>
    </source>
</evidence>
<dbReference type="Pfam" id="PF00324">
    <property type="entry name" value="AA_permease"/>
    <property type="match status" value="1"/>
</dbReference>
<reference evidence="11 12" key="1">
    <citation type="submission" date="2018-08" db="EMBL/GenBank/DDBJ databases">
        <title>Genomic Encyclopedia of Archaeal and Bacterial Type Strains, Phase II (KMG-II): from individual species to whole genera.</title>
        <authorList>
            <person name="Goeker M."/>
        </authorList>
    </citation>
    <scope>NUCLEOTIDE SEQUENCE [LARGE SCALE GENOMIC DNA]</scope>
    <source>
        <strain evidence="11 12">DSM 45791</strain>
    </source>
</reference>
<evidence type="ECO:0000256" key="4">
    <source>
        <dbReference type="ARBA" id="ARBA00022475"/>
    </source>
</evidence>
<feature type="transmembrane region" description="Helical" evidence="9">
    <location>
        <begin position="343"/>
        <end position="364"/>
    </location>
</feature>
<evidence type="ECO:0000313" key="11">
    <source>
        <dbReference type="EMBL" id="REH17898.1"/>
    </source>
</evidence>
<keyword evidence="8 9" id="KW-0472">Membrane</keyword>
<keyword evidence="3" id="KW-0813">Transport</keyword>